<dbReference type="SUPFAM" id="SSF46955">
    <property type="entry name" value="Putative DNA-binding domain"/>
    <property type="match status" value="1"/>
</dbReference>
<evidence type="ECO:0000313" key="7">
    <source>
        <dbReference type="Proteomes" id="UP001172911"/>
    </source>
</evidence>
<dbReference type="Gene3D" id="1.10.1660.10">
    <property type="match status" value="1"/>
</dbReference>
<dbReference type="InterPro" id="IPR012925">
    <property type="entry name" value="TipAS_dom"/>
</dbReference>
<dbReference type="EMBL" id="JARPTC010000014">
    <property type="protein sequence ID" value="MDO7787604.1"/>
    <property type="molecule type" value="Genomic_DNA"/>
</dbReference>
<dbReference type="Pfam" id="PF13411">
    <property type="entry name" value="MerR_1"/>
    <property type="match status" value="1"/>
</dbReference>
<dbReference type="AlphaFoldDB" id="A0AAW7ZEN1"/>
<dbReference type="GO" id="GO:0003700">
    <property type="term" value="F:DNA-binding transcription factor activity"/>
    <property type="evidence" value="ECO:0007669"/>
    <property type="project" value="InterPro"/>
</dbReference>
<keyword evidence="1" id="KW-0805">Transcription regulation</keyword>
<evidence type="ECO:0000259" key="5">
    <source>
        <dbReference type="PROSITE" id="PS50937"/>
    </source>
</evidence>
<reference evidence="6" key="1">
    <citation type="journal article" date="2023" name="J. Hazard. Mater.">
        <title>Anaerobic biodegradation of pyrene and benzo[a]pyrene by a new sulfate-reducing Desulforamulus aquiferis strain DSA.</title>
        <authorList>
            <person name="Zhang Z."/>
            <person name="Sun J."/>
            <person name="Gong X."/>
            <person name="Wang C."/>
            <person name="Wang H."/>
        </authorList>
    </citation>
    <scope>NUCLEOTIDE SEQUENCE</scope>
    <source>
        <strain evidence="6">DSA</strain>
    </source>
</reference>
<comment type="caution">
    <text evidence="6">The sequence shown here is derived from an EMBL/GenBank/DDBJ whole genome shotgun (WGS) entry which is preliminary data.</text>
</comment>
<dbReference type="SMART" id="SM00422">
    <property type="entry name" value="HTH_MERR"/>
    <property type="match status" value="1"/>
</dbReference>
<protein>
    <submittedName>
        <fullName evidence="6">MerR family transcriptional regulator</fullName>
    </submittedName>
</protein>
<evidence type="ECO:0000313" key="6">
    <source>
        <dbReference type="EMBL" id="MDO7787604.1"/>
    </source>
</evidence>
<keyword evidence="3" id="KW-0010">Activator</keyword>
<dbReference type="PANTHER" id="PTHR30204:SF90">
    <property type="entry name" value="HTH-TYPE TRANSCRIPTIONAL ACTIVATOR MTA"/>
    <property type="match status" value="1"/>
</dbReference>
<name>A0AAW7ZEN1_9FIRM</name>
<dbReference type="SUPFAM" id="SSF89082">
    <property type="entry name" value="Antibiotic binding domain of TipA-like multidrug resistance regulators"/>
    <property type="match status" value="1"/>
</dbReference>
<dbReference type="InterPro" id="IPR047057">
    <property type="entry name" value="MerR_fam"/>
</dbReference>
<dbReference type="PANTHER" id="PTHR30204">
    <property type="entry name" value="REDOX-CYCLING DRUG-SENSING TRANSCRIPTIONAL ACTIVATOR SOXR"/>
    <property type="match status" value="1"/>
</dbReference>
<keyword evidence="7" id="KW-1185">Reference proteome</keyword>
<feature type="domain" description="HTH merR-type" evidence="5">
    <location>
        <begin position="1"/>
        <end position="71"/>
    </location>
</feature>
<dbReference type="InterPro" id="IPR009061">
    <property type="entry name" value="DNA-bd_dom_put_sf"/>
</dbReference>
<reference evidence="6" key="2">
    <citation type="submission" date="2023-03" db="EMBL/GenBank/DDBJ databases">
        <authorList>
            <person name="Zhang Z."/>
        </authorList>
    </citation>
    <scope>NUCLEOTIDE SEQUENCE</scope>
    <source>
        <strain evidence="6">DSA</strain>
    </source>
</reference>
<organism evidence="6 7">
    <name type="scientific">Desulforamulus aquiferis</name>
    <dbReference type="NCBI Taxonomy" id="1397668"/>
    <lineage>
        <taxon>Bacteria</taxon>
        <taxon>Bacillati</taxon>
        <taxon>Bacillota</taxon>
        <taxon>Clostridia</taxon>
        <taxon>Eubacteriales</taxon>
        <taxon>Peptococcaceae</taxon>
        <taxon>Desulforamulus</taxon>
    </lineage>
</organism>
<dbReference type="InterPro" id="IPR036244">
    <property type="entry name" value="TipA-like_antibiotic-bd"/>
</dbReference>
<evidence type="ECO:0000256" key="2">
    <source>
        <dbReference type="ARBA" id="ARBA00023125"/>
    </source>
</evidence>
<dbReference type="InterPro" id="IPR000551">
    <property type="entry name" value="MerR-type_HTH_dom"/>
</dbReference>
<proteinExistence type="predicted"/>
<dbReference type="PROSITE" id="PS50937">
    <property type="entry name" value="HTH_MERR_2"/>
    <property type="match status" value="1"/>
</dbReference>
<dbReference type="RefSeq" id="WP_304542763.1">
    <property type="nucleotide sequence ID" value="NZ_JARPTC010000014.1"/>
</dbReference>
<keyword evidence="4" id="KW-0804">Transcription</keyword>
<dbReference type="Pfam" id="PF07739">
    <property type="entry name" value="TipAS"/>
    <property type="match status" value="1"/>
</dbReference>
<accession>A0AAW7ZEN1</accession>
<dbReference type="Proteomes" id="UP001172911">
    <property type="component" value="Unassembled WGS sequence"/>
</dbReference>
<sequence length="252" mass="29582">MEYTIKKLSQLAGVSTRTLRYYDELGILKPARINSSGYRIYGQAQVDRLQQILFYRELDVSLETIKEILIDPTFNRTKTLREHREKLLQKRNQLNLLITNIDKTIESAEGRATMKDKEKFAGFKQEVIEENEKKYGNEIREKYGDQTVDRSNQKVLNMSQEQYDEVTRLSNEVMEVLQKAFKTGDPGSPLAQQAADLHRQWLSYFWDGYTKEAHLGVTQMYVDDQRFTAYYDQEQPGTAEFLRDAVKIYTEF</sequence>
<dbReference type="PRINTS" id="PR00040">
    <property type="entry name" value="HTHMERR"/>
</dbReference>
<evidence type="ECO:0000256" key="1">
    <source>
        <dbReference type="ARBA" id="ARBA00023015"/>
    </source>
</evidence>
<evidence type="ECO:0000256" key="4">
    <source>
        <dbReference type="ARBA" id="ARBA00023163"/>
    </source>
</evidence>
<gene>
    <name evidence="6" type="ORF">P6N53_10265</name>
</gene>
<dbReference type="CDD" id="cd01106">
    <property type="entry name" value="HTH_TipAL-Mta"/>
    <property type="match status" value="1"/>
</dbReference>
<evidence type="ECO:0000256" key="3">
    <source>
        <dbReference type="ARBA" id="ARBA00023159"/>
    </source>
</evidence>
<dbReference type="GO" id="GO:0003677">
    <property type="term" value="F:DNA binding"/>
    <property type="evidence" value="ECO:0007669"/>
    <property type="project" value="UniProtKB-KW"/>
</dbReference>
<dbReference type="Gene3D" id="1.10.490.50">
    <property type="entry name" value="Antibiotic binding domain of TipA-like multidrug resistance regulators"/>
    <property type="match status" value="1"/>
</dbReference>
<keyword evidence="2" id="KW-0238">DNA-binding</keyword>